<organism evidence="4 5">
    <name type="scientific">Syntrophothermus lipocalidus (strain DSM 12680 / TGB-C1)</name>
    <dbReference type="NCBI Taxonomy" id="643648"/>
    <lineage>
        <taxon>Bacteria</taxon>
        <taxon>Bacillati</taxon>
        <taxon>Bacillota</taxon>
        <taxon>Clostridia</taxon>
        <taxon>Eubacteriales</taxon>
        <taxon>Syntrophomonadaceae</taxon>
        <taxon>Syntrophothermus</taxon>
    </lineage>
</organism>
<dbReference type="eggNOG" id="COG1775">
    <property type="taxonomic scope" value="Bacteria"/>
</dbReference>
<dbReference type="RefSeq" id="WP_013174505.1">
    <property type="nucleotide sequence ID" value="NC_014220.1"/>
</dbReference>
<protein>
    <submittedName>
        <fullName evidence="4">2-hydroxyglutaryl-CoA dehydratase D-component</fullName>
    </submittedName>
</protein>
<keyword evidence="3" id="KW-0479">Metal-binding</keyword>
<dbReference type="Proteomes" id="UP000000378">
    <property type="component" value="Chromosome"/>
</dbReference>
<sequence length="381" mass="42962">MGTGVLESFDSIRDRNLMILKEAKEKGVKVVGIYCSYGPRELVLAAGAIPVGLCGTRQEPIAAAETRLPANLCPLIKSSYGFALSDTCPYFHFSDLVIGETTCDGKKKMFELLQELKPVHVMHLPQFPTGEYVFELWYREMVRLKGKLEEVLDVEITDTALREAIHVVNECNRALKRLFDLNRRKPPVISGTDLVKVAWQIGFHSDRWERVHMLEQLVSELEEGEYGELNAPRILVTGTPIGVGSEKVVSLVEECGGAVVAMENCSGYKTVGLIIDEEDTRDPLMLLAEKYLRIPCSVMTPNHERIRLIKDMARDFQVDGVIDLTWQACHTYNIEAYQVAQAVKEDLGLPYLHLETDYSESDRESLRVRIDAFLEIVGNRK</sequence>
<dbReference type="OrthoDB" id="9810278at2"/>
<reference evidence="4 5" key="2">
    <citation type="journal article" date="2010" name="Stand. Genomic Sci.">
        <title>Complete genome sequence of Syntrophothermus lipocalidus type strain (TGB-C1).</title>
        <authorList>
            <person name="Djao O.D."/>
            <person name="Zhang X."/>
            <person name="Lucas S."/>
            <person name="Lapidus A."/>
            <person name="Del Rio T.G."/>
            <person name="Nolan M."/>
            <person name="Tice H."/>
            <person name="Cheng J.F."/>
            <person name="Han C."/>
            <person name="Tapia R."/>
            <person name="Goodwin L."/>
            <person name="Pitluck S."/>
            <person name="Liolios K."/>
            <person name="Ivanova N."/>
            <person name="Mavromatis K."/>
            <person name="Mikhailova N."/>
            <person name="Ovchinnikova G."/>
            <person name="Pati A."/>
            <person name="Brambilla E."/>
            <person name="Chen A."/>
            <person name="Palaniappan K."/>
            <person name="Land M."/>
            <person name="Hauser L."/>
            <person name="Chang Y.J."/>
            <person name="Jeffries C.D."/>
            <person name="Rohde M."/>
            <person name="Sikorski J."/>
            <person name="Spring S."/>
            <person name="Goker M."/>
            <person name="Detter J.C."/>
            <person name="Woyke T."/>
            <person name="Bristow J."/>
            <person name="Eisen J.A."/>
            <person name="Markowitz V."/>
            <person name="Hugenholtz P."/>
            <person name="Kyrpides N.C."/>
            <person name="Klenk H.P."/>
        </authorList>
    </citation>
    <scope>NUCLEOTIDE SEQUENCE [LARGE SCALE GENOMIC DNA]</scope>
    <source>
        <strain evidence="5">DSM 12680 / TGB-C1</strain>
    </source>
</reference>
<dbReference type="InterPro" id="IPR010327">
    <property type="entry name" value="FldB/FldC_alpha/beta"/>
</dbReference>
<dbReference type="NCBIfam" id="NF040772">
    <property type="entry name" value="double_cubane"/>
    <property type="match status" value="1"/>
</dbReference>
<dbReference type="KEGG" id="slp:Slip_0319"/>
<keyword evidence="3" id="KW-0411">Iron-sulfur</keyword>
<dbReference type="PANTHER" id="PTHR30548">
    <property type="entry name" value="2-HYDROXYGLUTARYL-COA DEHYDRATASE, D-COMPONENT-RELATED"/>
    <property type="match status" value="1"/>
</dbReference>
<evidence type="ECO:0000256" key="3">
    <source>
        <dbReference type="ARBA" id="ARBA00023014"/>
    </source>
</evidence>
<evidence type="ECO:0000313" key="4">
    <source>
        <dbReference type="EMBL" id="ADI01103.1"/>
    </source>
</evidence>
<keyword evidence="3" id="KW-0408">Iron</keyword>
<dbReference type="EMBL" id="CP002048">
    <property type="protein sequence ID" value="ADI01103.1"/>
    <property type="molecule type" value="Genomic_DNA"/>
</dbReference>
<keyword evidence="5" id="KW-1185">Reference proteome</keyword>
<dbReference type="GO" id="GO:0016836">
    <property type="term" value="F:hydro-lyase activity"/>
    <property type="evidence" value="ECO:0007669"/>
    <property type="project" value="UniProtKB-ARBA"/>
</dbReference>
<dbReference type="AlphaFoldDB" id="D7CJY9"/>
<evidence type="ECO:0000313" key="5">
    <source>
        <dbReference type="Proteomes" id="UP000000378"/>
    </source>
</evidence>
<dbReference type="Gene3D" id="1.20.1270.370">
    <property type="match status" value="1"/>
</dbReference>
<evidence type="ECO:0000256" key="2">
    <source>
        <dbReference type="ARBA" id="ARBA00005806"/>
    </source>
</evidence>
<evidence type="ECO:0000256" key="1">
    <source>
        <dbReference type="ARBA" id="ARBA00001966"/>
    </source>
</evidence>
<dbReference type="GO" id="GO:0051536">
    <property type="term" value="F:iron-sulfur cluster binding"/>
    <property type="evidence" value="ECO:0007669"/>
    <property type="project" value="UniProtKB-KW"/>
</dbReference>
<dbReference type="Pfam" id="PF06050">
    <property type="entry name" value="HGD-D"/>
    <property type="match status" value="1"/>
</dbReference>
<dbReference type="InterPro" id="IPR047678">
    <property type="entry name" value="YjiM-like"/>
</dbReference>
<dbReference type="STRING" id="643648.Slip_0319"/>
<name>D7CJY9_SYNLT</name>
<comment type="cofactor">
    <cofactor evidence="1">
        <name>[4Fe-4S] cluster</name>
        <dbReference type="ChEBI" id="CHEBI:49883"/>
    </cofactor>
</comment>
<accession>D7CJY9</accession>
<comment type="similarity">
    <text evidence="2">Belongs to the FldB/FldC dehydratase alpha/beta subunit family.</text>
</comment>
<gene>
    <name evidence="4" type="ordered locus">Slip_0319</name>
</gene>
<dbReference type="Gene3D" id="3.40.50.11900">
    <property type="match status" value="1"/>
</dbReference>
<dbReference type="PANTHER" id="PTHR30548:SF6">
    <property type="entry name" value="DEHYDRATASE SUBUNIT YJIM-RELATED"/>
    <property type="match status" value="1"/>
</dbReference>
<dbReference type="Gene3D" id="3.40.50.11890">
    <property type="match status" value="1"/>
</dbReference>
<proteinExistence type="inferred from homology"/>
<reference evidence="5" key="1">
    <citation type="journal article" date="2010" name="Stand. Genomic Sci.">
        <title>Complete genome sequence of Syntrophothermus lipocalidus type strain (TGB-C1T).</title>
        <authorList>
            <consortium name="US DOE Joint Genome Institute (JGI-PGF)"/>
            <person name="Djao O."/>
            <person name="Zhang X."/>
            <person name="Lucas S."/>
            <person name="Lapidus A."/>
            <person name="Glavina Del Rio T."/>
            <person name="Nolan M."/>
            <person name="Tice H."/>
            <person name="Cheng J."/>
            <person name="Han C."/>
            <person name="Tapia R."/>
            <person name="Goodwin L."/>
            <person name="Pitluck S."/>
            <person name="Liolios K."/>
            <person name="Ivanova N."/>
            <person name="Mavromatis K."/>
            <person name="Mikhailova N."/>
            <person name="Ovchinnikova G."/>
            <person name="Pati A."/>
            <person name="Brambilla E."/>
            <person name="Chen A."/>
            <person name="Palaniappan K."/>
            <person name="Land M."/>
            <person name="Hauser L."/>
            <person name="Chang Y."/>
            <person name="Jeffries C."/>
            <person name="Rohde M."/>
            <person name="Sikorski J."/>
            <person name="Spring S."/>
            <person name="Goker M."/>
            <person name="Detter J."/>
            <person name="Woyke T."/>
            <person name="Bristow J."/>
            <person name="Eisen J."/>
            <person name="Markowitz V."/>
            <person name="Hugenholtz P."/>
            <person name="Kyrpides N."/>
            <person name="Klenk H."/>
        </authorList>
    </citation>
    <scope>NUCLEOTIDE SEQUENCE [LARGE SCALE GENOMIC DNA]</scope>
    <source>
        <strain evidence="5">DSM 12680 / TGB-C1</strain>
    </source>
</reference>
<dbReference type="HOGENOM" id="CLU_053697_1_1_9"/>